<name>A0A7R9Q2B5_9ACAR</name>
<feature type="domain" description="Peptidase A1" evidence="3">
    <location>
        <begin position="69"/>
        <end position="238"/>
    </location>
</feature>
<dbReference type="FunFam" id="2.40.70.10:FF:000008">
    <property type="entry name" value="Cathepsin D"/>
    <property type="match status" value="1"/>
</dbReference>
<dbReference type="Pfam" id="PF00026">
    <property type="entry name" value="Asp"/>
    <property type="match status" value="1"/>
</dbReference>
<dbReference type="InterPro" id="IPR033121">
    <property type="entry name" value="PEPTIDASE_A1"/>
</dbReference>
<dbReference type="Proteomes" id="UP000759131">
    <property type="component" value="Unassembled WGS sequence"/>
</dbReference>
<accession>A0A7R9Q2B5</accession>
<feature type="chain" id="PRO_5035593024" description="Peptidase A1 domain-containing protein" evidence="2">
    <location>
        <begin position="21"/>
        <end position="238"/>
    </location>
</feature>
<organism evidence="4">
    <name type="scientific">Medioppia subpectinata</name>
    <dbReference type="NCBI Taxonomy" id="1979941"/>
    <lineage>
        <taxon>Eukaryota</taxon>
        <taxon>Metazoa</taxon>
        <taxon>Ecdysozoa</taxon>
        <taxon>Arthropoda</taxon>
        <taxon>Chelicerata</taxon>
        <taxon>Arachnida</taxon>
        <taxon>Acari</taxon>
        <taxon>Acariformes</taxon>
        <taxon>Sarcoptiformes</taxon>
        <taxon>Oribatida</taxon>
        <taxon>Brachypylina</taxon>
        <taxon>Oppioidea</taxon>
        <taxon>Oppiidae</taxon>
        <taxon>Medioppia</taxon>
    </lineage>
</organism>
<dbReference type="InterPro" id="IPR021109">
    <property type="entry name" value="Peptidase_aspartic_dom_sf"/>
</dbReference>
<dbReference type="GO" id="GO:0006508">
    <property type="term" value="P:proteolysis"/>
    <property type="evidence" value="ECO:0007669"/>
    <property type="project" value="InterPro"/>
</dbReference>
<dbReference type="PROSITE" id="PS51767">
    <property type="entry name" value="PEPTIDASE_A1"/>
    <property type="match status" value="1"/>
</dbReference>
<reference evidence="4" key="1">
    <citation type="submission" date="2020-11" db="EMBL/GenBank/DDBJ databases">
        <authorList>
            <person name="Tran Van P."/>
        </authorList>
    </citation>
    <scope>NUCLEOTIDE SEQUENCE</scope>
</reference>
<dbReference type="OrthoDB" id="771136at2759"/>
<keyword evidence="5" id="KW-1185">Reference proteome</keyword>
<comment type="similarity">
    <text evidence="1">Belongs to the peptidase A1 family.</text>
</comment>
<evidence type="ECO:0000256" key="1">
    <source>
        <dbReference type="ARBA" id="ARBA00007447"/>
    </source>
</evidence>
<keyword evidence="2" id="KW-0732">Signal</keyword>
<dbReference type="EMBL" id="CAJPIZ010006128">
    <property type="protein sequence ID" value="CAG2109254.1"/>
    <property type="molecule type" value="Genomic_DNA"/>
</dbReference>
<proteinExistence type="inferred from homology"/>
<dbReference type="PANTHER" id="PTHR47966">
    <property type="entry name" value="BETA-SITE APP-CLEAVING ENZYME, ISOFORM A-RELATED"/>
    <property type="match status" value="1"/>
</dbReference>
<dbReference type="Gene3D" id="2.40.70.10">
    <property type="entry name" value="Acid Proteases"/>
    <property type="match status" value="1"/>
</dbReference>
<dbReference type="GO" id="GO:0004190">
    <property type="term" value="F:aspartic-type endopeptidase activity"/>
    <property type="evidence" value="ECO:0007669"/>
    <property type="project" value="InterPro"/>
</dbReference>
<dbReference type="SUPFAM" id="SSF50630">
    <property type="entry name" value="Acid proteases"/>
    <property type="match status" value="1"/>
</dbReference>
<dbReference type="PRINTS" id="PR00792">
    <property type="entry name" value="PEPSIN"/>
</dbReference>
<evidence type="ECO:0000259" key="3">
    <source>
        <dbReference type="PROSITE" id="PS51767"/>
    </source>
</evidence>
<dbReference type="AlphaFoldDB" id="A0A7R9Q2B5"/>
<protein>
    <recommendedName>
        <fullName evidence="3">Peptidase A1 domain-containing protein</fullName>
    </recommendedName>
</protein>
<dbReference type="PANTHER" id="PTHR47966:SF51">
    <property type="entry name" value="BETA-SITE APP-CLEAVING ENZYME, ISOFORM A-RELATED"/>
    <property type="match status" value="1"/>
</dbReference>
<feature type="signal peptide" evidence="2">
    <location>
        <begin position="1"/>
        <end position="20"/>
    </location>
</feature>
<dbReference type="GO" id="GO:0005764">
    <property type="term" value="C:lysosome"/>
    <property type="evidence" value="ECO:0007669"/>
    <property type="project" value="TreeGrafter"/>
</dbReference>
<evidence type="ECO:0000313" key="4">
    <source>
        <dbReference type="EMBL" id="CAD7628824.1"/>
    </source>
</evidence>
<dbReference type="EMBL" id="OC860703">
    <property type="protein sequence ID" value="CAD7628824.1"/>
    <property type="molecule type" value="Genomic_DNA"/>
</dbReference>
<sequence>MRVFNMAILPLVMCMMFVMADALVRVPLYPGKTTKNDHRDHNIKVPDNLRAVRQSATELMLSNDFNNDYYATIYLGTPGQPFTVQLDTGSADLWVPSIHCNIGCPTTEHRYDSLASTTYQSNGTDFFIEYGDGTNMTGFLSTDVLNFAGLIVPAQTFAEATVVNSYPTVYEGLLGMGYQNADIDGWDGVITPFQNLITQGSVAPVFSYYLNRNDSEGAPGGELLLGGSDPDHYYPPLT</sequence>
<gene>
    <name evidence="4" type="ORF">OSB1V03_LOCUS9243</name>
</gene>
<evidence type="ECO:0000256" key="2">
    <source>
        <dbReference type="SAM" id="SignalP"/>
    </source>
</evidence>
<dbReference type="InterPro" id="IPR001461">
    <property type="entry name" value="Aspartic_peptidase_A1"/>
</dbReference>
<evidence type="ECO:0000313" key="5">
    <source>
        <dbReference type="Proteomes" id="UP000759131"/>
    </source>
</evidence>